<evidence type="ECO:0000256" key="1">
    <source>
        <dbReference type="SAM" id="SignalP"/>
    </source>
</evidence>
<protein>
    <submittedName>
        <fullName evidence="2">Uncharacterized protein</fullName>
    </submittedName>
</protein>
<keyword evidence="1" id="KW-0732">Signal</keyword>
<dbReference type="EMBL" id="JAGTXB010000004">
    <property type="protein sequence ID" value="MBS0027949.1"/>
    <property type="molecule type" value="Genomic_DNA"/>
</dbReference>
<keyword evidence="3" id="KW-1185">Reference proteome</keyword>
<evidence type="ECO:0000313" key="3">
    <source>
        <dbReference type="Proteomes" id="UP000676386"/>
    </source>
</evidence>
<accession>A0ABS5IYA0</accession>
<sequence>MKKIICLILILGGFKTSLAQNPGLLKPAPALPSPSGLSKFGDIPVDLHTGALDNPTPNNTLYINASKLDFGDLTTSQFPSLNTTTPQNLLTGDNFFRSVGNERLRGTVYALGRVDMQLIDREHGLVKIVNNSATDYDWNNGGGTIRNTLIDFERWRADLDTNSGFKAYFYGIGKLSTPSIFNNTGGVRLQGLAQ</sequence>
<feature type="chain" id="PRO_5045089129" evidence="1">
    <location>
        <begin position="20"/>
        <end position="194"/>
    </location>
</feature>
<evidence type="ECO:0000313" key="2">
    <source>
        <dbReference type="EMBL" id="MBS0027949.1"/>
    </source>
</evidence>
<organism evidence="2 3">
    <name type="scientific">Chitinophaga hostae</name>
    <dbReference type="NCBI Taxonomy" id="2831022"/>
    <lineage>
        <taxon>Bacteria</taxon>
        <taxon>Pseudomonadati</taxon>
        <taxon>Bacteroidota</taxon>
        <taxon>Chitinophagia</taxon>
        <taxon>Chitinophagales</taxon>
        <taxon>Chitinophagaceae</taxon>
        <taxon>Chitinophaga</taxon>
    </lineage>
</organism>
<feature type="signal peptide" evidence="1">
    <location>
        <begin position="1"/>
        <end position="19"/>
    </location>
</feature>
<reference evidence="2 3" key="1">
    <citation type="submission" date="2021-04" db="EMBL/GenBank/DDBJ databases">
        <title>Chitinophaga sp. nov., isolated from the rhizosphere soil.</title>
        <authorList>
            <person name="He S."/>
        </authorList>
    </citation>
    <scope>NUCLEOTIDE SEQUENCE [LARGE SCALE GENOMIC DNA]</scope>
    <source>
        <strain evidence="2 3">2R12</strain>
    </source>
</reference>
<dbReference type="Proteomes" id="UP000676386">
    <property type="component" value="Unassembled WGS sequence"/>
</dbReference>
<gene>
    <name evidence="2" type="ORF">KE626_11590</name>
</gene>
<proteinExistence type="predicted"/>
<name>A0ABS5IYA0_9BACT</name>
<dbReference type="RefSeq" id="WP_211973054.1">
    <property type="nucleotide sequence ID" value="NZ_CBFHAM010000085.1"/>
</dbReference>
<comment type="caution">
    <text evidence="2">The sequence shown here is derived from an EMBL/GenBank/DDBJ whole genome shotgun (WGS) entry which is preliminary data.</text>
</comment>